<dbReference type="eggNOG" id="KOG1575">
    <property type="taxonomic scope" value="Eukaryota"/>
</dbReference>
<dbReference type="HOGENOM" id="CLU_2469715_0_0_1"/>
<keyword evidence="2" id="KW-1185">Reference proteome</keyword>
<name>C1G432_PARBD</name>
<dbReference type="AlphaFoldDB" id="C1G432"/>
<dbReference type="SUPFAM" id="SSF51430">
    <property type="entry name" value="NAD(P)-linked oxidoreductase"/>
    <property type="match status" value="1"/>
</dbReference>
<dbReference type="RefSeq" id="XP_010757034.1">
    <property type="nucleotide sequence ID" value="XM_010758732.1"/>
</dbReference>
<reference evidence="1 2" key="1">
    <citation type="journal article" date="2011" name="PLoS Genet.">
        <title>Comparative genomic analysis of human fungal pathogens causing paracoccidioidomycosis.</title>
        <authorList>
            <person name="Desjardins C.A."/>
            <person name="Champion M.D."/>
            <person name="Holder J.W."/>
            <person name="Muszewska A."/>
            <person name="Goldberg J."/>
            <person name="Bailao A.M."/>
            <person name="Brigido M.M."/>
            <person name="Ferreira M.E."/>
            <person name="Garcia A.M."/>
            <person name="Grynberg M."/>
            <person name="Gujja S."/>
            <person name="Heiman D.I."/>
            <person name="Henn M.R."/>
            <person name="Kodira C.D."/>
            <person name="Leon-Narvaez H."/>
            <person name="Longo L.V."/>
            <person name="Ma L.J."/>
            <person name="Malavazi I."/>
            <person name="Matsuo A.L."/>
            <person name="Morais F.V."/>
            <person name="Pereira M."/>
            <person name="Rodriguez-Brito S."/>
            <person name="Sakthikumar S."/>
            <person name="Salem-Izacc S.M."/>
            <person name="Sykes S.M."/>
            <person name="Teixeira M.M."/>
            <person name="Vallejo M.C."/>
            <person name="Walter M.E."/>
            <person name="Yandava C."/>
            <person name="Young S."/>
            <person name="Zeng Q."/>
            <person name="Zucker J."/>
            <person name="Felipe M.S."/>
            <person name="Goldman G.H."/>
            <person name="Haas B.J."/>
            <person name="McEwen J.G."/>
            <person name="Nino-Vega G."/>
            <person name="Puccia R."/>
            <person name="San-Blas G."/>
            <person name="Soares C.M."/>
            <person name="Birren B.W."/>
            <person name="Cuomo C.A."/>
        </authorList>
    </citation>
    <scope>NUCLEOTIDE SEQUENCE [LARGE SCALE GENOMIC DNA]</scope>
    <source>
        <strain evidence="1 2">Pb18</strain>
    </source>
</reference>
<dbReference type="KEGG" id="pbn:PADG_01698"/>
<dbReference type="Proteomes" id="UP000001628">
    <property type="component" value="Unassembled WGS sequence"/>
</dbReference>
<dbReference type="InParanoid" id="C1G432"/>
<organism evidence="1 2">
    <name type="scientific">Paracoccidioides brasiliensis (strain Pb18)</name>
    <dbReference type="NCBI Taxonomy" id="502780"/>
    <lineage>
        <taxon>Eukaryota</taxon>
        <taxon>Fungi</taxon>
        <taxon>Dikarya</taxon>
        <taxon>Ascomycota</taxon>
        <taxon>Pezizomycotina</taxon>
        <taxon>Eurotiomycetes</taxon>
        <taxon>Eurotiomycetidae</taxon>
        <taxon>Onygenales</taxon>
        <taxon>Ajellomycetaceae</taxon>
        <taxon>Paracoccidioides</taxon>
    </lineage>
</organism>
<gene>
    <name evidence="1" type="ORF">PADG_01698</name>
</gene>
<dbReference type="OrthoDB" id="4205802at2759"/>
<dbReference type="EMBL" id="KN275958">
    <property type="protein sequence ID" value="EEH45548.2"/>
    <property type="molecule type" value="Genomic_DNA"/>
</dbReference>
<protein>
    <submittedName>
        <fullName evidence="1">Uncharacterized protein</fullName>
    </submittedName>
</protein>
<dbReference type="VEuPathDB" id="FungiDB:PADG_01698"/>
<proteinExistence type="predicted"/>
<dbReference type="STRING" id="502780.C1G432"/>
<dbReference type="GeneID" id="22581317"/>
<dbReference type="InterPro" id="IPR036812">
    <property type="entry name" value="NAD(P)_OxRdtase_dom_sf"/>
</dbReference>
<evidence type="ECO:0000313" key="2">
    <source>
        <dbReference type="Proteomes" id="UP000001628"/>
    </source>
</evidence>
<sequence length="88" mass="9961">MKSLNDVVESGKREEEHEMIPYRLDSGVGIIPRSPLARGVLPTPRSTKTSVHAHTDVPIGFTVPTRDQDVDEQIVVVWRSWRERRGSV</sequence>
<accession>C1G432</accession>
<evidence type="ECO:0000313" key="1">
    <source>
        <dbReference type="EMBL" id="EEH45548.2"/>
    </source>
</evidence>